<gene>
    <name evidence="1" type="ORF">CP970_22370</name>
</gene>
<dbReference type="AlphaFoldDB" id="A0A5J6GFH0"/>
<sequence length="153" mass="16681">MVNVYRGTGFVVGALLAVPRLALRTADAALDAVVREVFAAVVRRLEIDDVVARVDVDRVVERVDVDAVVRRVDIDAVVDRIDLVSLVVDVLAEIDVQQIAREAGSGMTRETVEAVRERGIRADRIVDHFADRLLRRTGGARAAAPRPGPVRPV</sequence>
<dbReference type="KEGG" id="ska:CP970_22370"/>
<accession>A0A5J6GFH0</accession>
<evidence type="ECO:0000313" key="1">
    <source>
        <dbReference type="EMBL" id="QEU93304.1"/>
    </source>
</evidence>
<keyword evidence="2" id="KW-1185">Reference proteome</keyword>
<organism evidence="1 2">
    <name type="scientific">Streptomyces kanamyceticus</name>
    <dbReference type="NCBI Taxonomy" id="1967"/>
    <lineage>
        <taxon>Bacteria</taxon>
        <taxon>Bacillati</taxon>
        <taxon>Actinomycetota</taxon>
        <taxon>Actinomycetes</taxon>
        <taxon>Kitasatosporales</taxon>
        <taxon>Streptomycetaceae</taxon>
        <taxon>Streptomyces</taxon>
    </lineage>
</organism>
<name>A0A5J6GFH0_STRKN</name>
<proteinExistence type="predicted"/>
<dbReference type="EMBL" id="CP023699">
    <property type="protein sequence ID" value="QEU93304.1"/>
    <property type="molecule type" value="Genomic_DNA"/>
</dbReference>
<protein>
    <submittedName>
        <fullName evidence="1">Uncharacterized protein</fullName>
    </submittedName>
</protein>
<reference evidence="1 2" key="1">
    <citation type="submission" date="2017-09" db="EMBL/GenBank/DDBJ databases">
        <authorList>
            <person name="Lee N."/>
            <person name="Cho B.-K."/>
        </authorList>
    </citation>
    <scope>NUCLEOTIDE SEQUENCE [LARGE SCALE GENOMIC DNA]</scope>
    <source>
        <strain evidence="1 2">ATCC 12853</strain>
    </source>
</reference>
<evidence type="ECO:0000313" key="2">
    <source>
        <dbReference type="Proteomes" id="UP000325529"/>
    </source>
</evidence>
<dbReference type="OrthoDB" id="5198439at2"/>
<dbReference type="Proteomes" id="UP000325529">
    <property type="component" value="Chromosome"/>
</dbReference>